<dbReference type="EMBL" id="AHOP02000008">
    <property type="protein sequence ID" value="EMO42700.1"/>
    <property type="molecule type" value="Genomic_DNA"/>
</dbReference>
<dbReference type="Gene3D" id="2.60.40.790">
    <property type="match status" value="1"/>
</dbReference>
<dbReference type="Pfam" id="PF00011">
    <property type="entry name" value="HSP20"/>
    <property type="match status" value="1"/>
</dbReference>
<dbReference type="RefSeq" id="WP_004425460.1">
    <property type="nucleotide sequence ID" value="NZ_AHOP02000008.1"/>
</dbReference>
<dbReference type="InterPro" id="IPR002068">
    <property type="entry name" value="A-crystallin/Hsp20_dom"/>
</dbReference>
<name>M6UDQ7_9LEPT</name>
<evidence type="ECO:0000313" key="5">
    <source>
        <dbReference type="Proteomes" id="UP000012153"/>
    </source>
</evidence>
<dbReference type="PANTHER" id="PTHR11527">
    <property type="entry name" value="HEAT-SHOCK PROTEIN 20 FAMILY MEMBER"/>
    <property type="match status" value="1"/>
</dbReference>
<evidence type="ECO:0000256" key="1">
    <source>
        <dbReference type="PROSITE-ProRule" id="PRU00285"/>
    </source>
</evidence>
<protein>
    <submittedName>
        <fullName evidence="4">Hsp20/alpha crystallin family protein</fullName>
    </submittedName>
</protein>
<evidence type="ECO:0000259" key="3">
    <source>
        <dbReference type="PROSITE" id="PS01031"/>
    </source>
</evidence>
<dbReference type="AlphaFoldDB" id="M6UDQ7"/>
<evidence type="ECO:0000313" key="4">
    <source>
        <dbReference type="EMBL" id="EMO42700.1"/>
    </source>
</evidence>
<feature type="domain" description="SHSP" evidence="3">
    <location>
        <begin position="26"/>
        <end position="130"/>
    </location>
</feature>
<dbReference type="InterPro" id="IPR008978">
    <property type="entry name" value="HSP20-like_chaperone"/>
</dbReference>
<reference evidence="4 5" key="1">
    <citation type="submission" date="2013-01" db="EMBL/GenBank/DDBJ databases">
        <authorList>
            <person name="Harkins D.M."/>
            <person name="Durkin A.S."/>
            <person name="Brinkac L.M."/>
            <person name="Haft D.H."/>
            <person name="Selengut J.D."/>
            <person name="Sanka R."/>
            <person name="DePew J."/>
            <person name="Purushe J."/>
            <person name="Matthias M.A."/>
            <person name="Vinetz J.M."/>
            <person name="Sutton G.G."/>
            <person name="Nierman W.C."/>
            <person name="Fouts D.E."/>
        </authorList>
    </citation>
    <scope>NUCLEOTIDE SEQUENCE [LARGE SCALE GENOMIC DNA]</scope>
    <source>
        <strain evidence="4 5">ZUN142</strain>
    </source>
</reference>
<proteinExistence type="inferred from homology"/>
<dbReference type="CDD" id="cd06464">
    <property type="entry name" value="ACD_sHsps-like"/>
    <property type="match status" value="1"/>
</dbReference>
<dbReference type="SUPFAM" id="SSF49764">
    <property type="entry name" value="HSP20-like chaperones"/>
    <property type="match status" value="1"/>
</dbReference>
<organism evidence="4 5">
    <name type="scientific">Leptospira noguchii serovar Autumnalis str. ZUN142</name>
    <dbReference type="NCBI Taxonomy" id="1085540"/>
    <lineage>
        <taxon>Bacteria</taxon>
        <taxon>Pseudomonadati</taxon>
        <taxon>Spirochaetota</taxon>
        <taxon>Spirochaetia</taxon>
        <taxon>Leptospirales</taxon>
        <taxon>Leptospiraceae</taxon>
        <taxon>Leptospira</taxon>
    </lineage>
</organism>
<dbReference type="Proteomes" id="UP000012153">
    <property type="component" value="Unassembled WGS sequence"/>
</dbReference>
<accession>M6UDQ7</accession>
<dbReference type="PROSITE" id="PS01031">
    <property type="entry name" value="SHSP"/>
    <property type="match status" value="1"/>
</dbReference>
<gene>
    <name evidence="4" type="ORF">LEP1GSC186_0890</name>
</gene>
<comment type="caution">
    <text evidence="4">The sequence shown here is derived from an EMBL/GenBank/DDBJ whole genome shotgun (WGS) entry which is preliminary data.</text>
</comment>
<dbReference type="InterPro" id="IPR031107">
    <property type="entry name" value="Small_HSP"/>
</dbReference>
<sequence>MGHLTKTKNLNYIDPFFQDWDNFIHKNWVLNSPDVNVHQMFDRYILECAAPGLKKEDFKIELNGNLLSVEVSKKSLSETELNYSSFSHFFNLPQIIESDQISAKYEDGILKLELPKKQESEQTKLKIKVF</sequence>
<comment type="similarity">
    <text evidence="1 2">Belongs to the small heat shock protein (HSP20) family.</text>
</comment>
<evidence type="ECO:0000256" key="2">
    <source>
        <dbReference type="RuleBase" id="RU003616"/>
    </source>
</evidence>